<feature type="domain" description="TonB-dependent transporter Oar-like beta-barrel" evidence="11">
    <location>
        <begin position="571"/>
        <end position="848"/>
    </location>
</feature>
<sequence length="990" mass="109570">MINNKTLTALAVAASLGVAAPSFAQESKGTIVGTSVSASTNQLLGDVEVTIINLETGLTRSVVTDSDGRFTFPLLPPGQYSLSAQKAGFTVAQEKQFTVRPSGRTNLDVALESGDIERISVSGTSISNIDVTSSESQLYVDQDFIAKVPVPRDIASVALLAPGTVSGDSDFGNYASFGGSSVGENVYYVNGINVTNFRNGLGGSELPFEMYESFEVKTGGYSAEYGRSTGGVINARTKSGSNEFKWGASAYYEPAALRAHSPDVFYRTQADADEAGTAYYEVFKEDERSETNVNLWASGALVEDKLFFFGLINQKLRQRDYGDTAVIYDREGNDTLLSAKLDWYITPEHILEITAWDNTEELESEKFLYSPDSDEVGNSLGNYTLERGGKTWGIQYTGIITDDITISTQYSINETSYSNLNDGSNPLGDAPVIFDRFTNVEYGAYGLATPSIQEDKRTAIRFDVEWYVNADHVLKFGVDNEDLEASENTQRAGGVAYRYENCGANLDEAGNEDCLVRQEYYINQGDFETKSFAYYIEDTWTVTDNITARIGLRNESFENYNKAGDKFVDVTDQWAPRLGLSWDVKGDGESKIFANYGRYYLPVATNTNIRLAGDELYTRQYYEVESINADFTPVLGDEVGGMTVYSDGTLKSTTETVNADLDPMYQDEFILGYEQVLNESWSFGVKATYRDLGSSLEDIAIDAGFNEFIEQEFGSSCTMCDSGFHYYVLTNPGNDVTITTDPDGDGPVPFGTYTIPADMLGYPEAERQYASVDFTVDRAWDDVWMMSFTYTWSHSWGNNEGFVRSDNDQDDSGLTTNFDQPGLTNGASGNLPNDRRHSFKLNGAYQLTENFSLGANFRWTSGRPLSSFGYHPTDVFASLYDAESFVYEGEIAPRGSQGRTPNVWNLDLSAKYLIELEEADIALRADIFNVFNNDEATQLNEVNERLSGYEDGEQFAPFGYIARGESNPSYGLPTSFQTPRYVRFSVEVTF</sequence>
<dbReference type="Gene3D" id="2.60.40.1120">
    <property type="entry name" value="Carboxypeptidase-like, regulatory domain"/>
    <property type="match status" value="1"/>
</dbReference>
<dbReference type="InterPro" id="IPR036942">
    <property type="entry name" value="Beta-barrel_TonB_sf"/>
</dbReference>
<keyword evidence="14" id="KW-1185">Reference proteome</keyword>
<keyword evidence="2 7" id="KW-0813">Transport</keyword>
<dbReference type="KEGG" id="asq:AVL57_10650"/>
<dbReference type="AlphaFoldDB" id="A0AAW7Z4P1"/>
<keyword evidence="4 7" id="KW-0812">Transmembrane</keyword>
<evidence type="ECO:0000313" key="12">
    <source>
        <dbReference type="EMBL" id="AMJ74383.1"/>
    </source>
</evidence>
<protein>
    <submittedName>
        <fullName evidence="13">TonB-dependent receptor</fullName>
    </submittedName>
</protein>
<gene>
    <name evidence="12" type="ORF">AVL57_10650</name>
    <name evidence="13" type="ORF">Q4527_13165</name>
</gene>
<dbReference type="InterPro" id="IPR012910">
    <property type="entry name" value="Plug_dom"/>
</dbReference>
<dbReference type="InterPro" id="IPR057601">
    <property type="entry name" value="Oar-like_b-barrel"/>
</dbReference>
<dbReference type="EMBL" id="JAUOQI010000008">
    <property type="protein sequence ID" value="MDO6578349.1"/>
    <property type="molecule type" value="Genomic_DNA"/>
</dbReference>
<keyword evidence="13" id="KW-0675">Receptor</keyword>
<comment type="similarity">
    <text evidence="7">Belongs to the TonB-dependent receptor family.</text>
</comment>
<dbReference type="PANTHER" id="PTHR30069:SF46">
    <property type="entry name" value="OAR PROTEIN"/>
    <property type="match status" value="1"/>
</dbReference>
<comment type="subcellular location">
    <subcellularLocation>
        <location evidence="1 7">Cell outer membrane</location>
        <topology evidence="1 7">Multi-pass membrane protein</topology>
    </subcellularLocation>
</comment>
<dbReference type="PANTHER" id="PTHR30069">
    <property type="entry name" value="TONB-DEPENDENT OUTER MEMBRANE RECEPTOR"/>
    <property type="match status" value="1"/>
</dbReference>
<reference evidence="13" key="2">
    <citation type="submission" date="2023-07" db="EMBL/GenBank/DDBJ databases">
        <title>Genome content predicts the carbon catabolic preferences of heterotrophic bacteria.</title>
        <authorList>
            <person name="Gralka M."/>
        </authorList>
    </citation>
    <scope>NUCLEOTIDE SEQUENCE</scope>
    <source>
        <strain evidence="13">F2M12</strain>
    </source>
</reference>
<dbReference type="Pfam" id="PF25183">
    <property type="entry name" value="OMP_b-brl_4"/>
    <property type="match status" value="2"/>
</dbReference>
<keyword evidence="5 7" id="KW-0472">Membrane</keyword>
<evidence type="ECO:0000259" key="10">
    <source>
        <dbReference type="Pfam" id="PF07715"/>
    </source>
</evidence>
<dbReference type="EMBL" id="CP013926">
    <property type="protein sequence ID" value="AMJ74383.1"/>
    <property type="molecule type" value="Genomic_DNA"/>
</dbReference>
<evidence type="ECO:0000313" key="15">
    <source>
        <dbReference type="Proteomes" id="UP001170717"/>
    </source>
</evidence>
<feature type="chain" id="PRO_5044003994" evidence="9">
    <location>
        <begin position="25"/>
        <end position="990"/>
    </location>
</feature>
<evidence type="ECO:0000256" key="8">
    <source>
        <dbReference type="SAM" id="MobiDB-lite"/>
    </source>
</evidence>
<evidence type="ECO:0000256" key="4">
    <source>
        <dbReference type="ARBA" id="ARBA00022692"/>
    </source>
</evidence>
<dbReference type="InterPro" id="IPR037066">
    <property type="entry name" value="Plug_dom_sf"/>
</dbReference>
<dbReference type="SUPFAM" id="SSF49452">
    <property type="entry name" value="Starch-binding domain-like"/>
    <property type="match status" value="1"/>
</dbReference>
<evidence type="ECO:0000256" key="3">
    <source>
        <dbReference type="ARBA" id="ARBA00022452"/>
    </source>
</evidence>
<feature type="domain" description="TonB-dependent transporter Oar-like beta-barrel" evidence="11">
    <location>
        <begin position="333"/>
        <end position="567"/>
    </location>
</feature>
<organism evidence="13 15">
    <name type="scientific">Alteromonas stellipolaris</name>
    <dbReference type="NCBI Taxonomy" id="233316"/>
    <lineage>
        <taxon>Bacteria</taxon>
        <taxon>Pseudomonadati</taxon>
        <taxon>Pseudomonadota</taxon>
        <taxon>Gammaproteobacteria</taxon>
        <taxon>Alteromonadales</taxon>
        <taxon>Alteromonadaceae</taxon>
        <taxon>Alteromonas/Salinimonas group</taxon>
        <taxon>Alteromonas</taxon>
    </lineage>
</organism>
<feature type="compositionally biased region" description="Polar residues" evidence="8">
    <location>
        <begin position="812"/>
        <end position="831"/>
    </location>
</feature>
<dbReference type="Gene3D" id="2.40.170.20">
    <property type="entry name" value="TonB-dependent receptor, beta-barrel domain"/>
    <property type="match status" value="1"/>
</dbReference>
<feature type="domain" description="TonB-dependent receptor plug" evidence="10">
    <location>
        <begin position="132"/>
        <end position="232"/>
    </location>
</feature>
<evidence type="ECO:0000256" key="2">
    <source>
        <dbReference type="ARBA" id="ARBA00022448"/>
    </source>
</evidence>
<reference evidence="12 14" key="1">
    <citation type="submission" date="2015-12" db="EMBL/GenBank/DDBJ databases">
        <title>Intraspecies pangenome expansion in the marine bacterium Alteromonas.</title>
        <authorList>
            <person name="Lopez-Perez M."/>
            <person name="Rodriguez-Valera F."/>
        </authorList>
    </citation>
    <scope>NUCLEOTIDE SEQUENCE [LARGE SCALE GENOMIC DNA]</scope>
    <source>
        <strain evidence="12 14">LMG 21861</strain>
    </source>
</reference>
<dbReference type="GO" id="GO:0030246">
    <property type="term" value="F:carbohydrate binding"/>
    <property type="evidence" value="ECO:0007669"/>
    <property type="project" value="InterPro"/>
</dbReference>
<evidence type="ECO:0000259" key="11">
    <source>
        <dbReference type="Pfam" id="PF25183"/>
    </source>
</evidence>
<dbReference type="Proteomes" id="UP000056750">
    <property type="component" value="Chromosome"/>
</dbReference>
<dbReference type="Gene3D" id="2.170.130.10">
    <property type="entry name" value="TonB-dependent receptor, plug domain"/>
    <property type="match status" value="1"/>
</dbReference>
<evidence type="ECO:0000256" key="1">
    <source>
        <dbReference type="ARBA" id="ARBA00004571"/>
    </source>
</evidence>
<dbReference type="Proteomes" id="UP001170717">
    <property type="component" value="Unassembled WGS sequence"/>
</dbReference>
<evidence type="ECO:0000256" key="7">
    <source>
        <dbReference type="PROSITE-ProRule" id="PRU01360"/>
    </source>
</evidence>
<dbReference type="RefSeq" id="WP_057793217.1">
    <property type="nucleotide sequence ID" value="NZ_CAXIBE010000007.1"/>
</dbReference>
<feature type="signal peptide" evidence="9">
    <location>
        <begin position="1"/>
        <end position="24"/>
    </location>
</feature>
<proteinExistence type="inferred from homology"/>
<evidence type="ECO:0000256" key="5">
    <source>
        <dbReference type="ARBA" id="ARBA00023136"/>
    </source>
</evidence>
<keyword evidence="6 7" id="KW-0998">Cell outer membrane</keyword>
<accession>A0AAW7Z4P1</accession>
<name>A0AAW7Z4P1_9ALTE</name>
<dbReference type="GO" id="GO:0015344">
    <property type="term" value="F:siderophore uptake transmembrane transporter activity"/>
    <property type="evidence" value="ECO:0007669"/>
    <property type="project" value="TreeGrafter"/>
</dbReference>
<dbReference type="InterPro" id="IPR013784">
    <property type="entry name" value="Carb-bd-like_fold"/>
</dbReference>
<dbReference type="Pfam" id="PF13620">
    <property type="entry name" value="CarboxypepD_reg"/>
    <property type="match status" value="1"/>
</dbReference>
<evidence type="ECO:0000256" key="6">
    <source>
        <dbReference type="ARBA" id="ARBA00023237"/>
    </source>
</evidence>
<keyword evidence="9" id="KW-0732">Signal</keyword>
<feature type="region of interest" description="Disordered" evidence="8">
    <location>
        <begin position="803"/>
        <end position="834"/>
    </location>
</feature>
<evidence type="ECO:0000313" key="13">
    <source>
        <dbReference type="EMBL" id="MDO6578349.1"/>
    </source>
</evidence>
<dbReference type="Pfam" id="PF07715">
    <property type="entry name" value="Plug"/>
    <property type="match status" value="1"/>
</dbReference>
<evidence type="ECO:0000256" key="9">
    <source>
        <dbReference type="SAM" id="SignalP"/>
    </source>
</evidence>
<dbReference type="InterPro" id="IPR039426">
    <property type="entry name" value="TonB-dep_rcpt-like"/>
</dbReference>
<dbReference type="PROSITE" id="PS52016">
    <property type="entry name" value="TONB_DEPENDENT_REC_3"/>
    <property type="match status" value="1"/>
</dbReference>
<dbReference type="SUPFAM" id="SSF56935">
    <property type="entry name" value="Porins"/>
    <property type="match status" value="1"/>
</dbReference>
<evidence type="ECO:0000313" key="14">
    <source>
        <dbReference type="Proteomes" id="UP000056750"/>
    </source>
</evidence>
<dbReference type="GO" id="GO:0009279">
    <property type="term" value="C:cell outer membrane"/>
    <property type="evidence" value="ECO:0007669"/>
    <property type="project" value="UniProtKB-SubCell"/>
</dbReference>
<keyword evidence="3 7" id="KW-1134">Transmembrane beta strand</keyword>
<dbReference type="GO" id="GO:0044718">
    <property type="term" value="P:siderophore transmembrane transport"/>
    <property type="evidence" value="ECO:0007669"/>
    <property type="project" value="TreeGrafter"/>
</dbReference>